<evidence type="ECO:0000256" key="6">
    <source>
        <dbReference type="ARBA" id="ARBA00022806"/>
    </source>
</evidence>
<evidence type="ECO:0000256" key="10">
    <source>
        <dbReference type="ARBA" id="ARBA00023242"/>
    </source>
</evidence>
<evidence type="ECO:0000256" key="7">
    <source>
        <dbReference type="ARBA" id="ARBA00022840"/>
    </source>
</evidence>
<feature type="compositionally biased region" description="Polar residues" evidence="11">
    <location>
        <begin position="170"/>
        <end position="181"/>
    </location>
</feature>
<evidence type="ECO:0000256" key="5">
    <source>
        <dbReference type="ARBA" id="ARBA00022801"/>
    </source>
</evidence>
<reference evidence="14 15" key="1">
    <citation type="submission" date="2014-04" db="EMBL/GenBank/DDBJ databases">
        <authorList>
            <consortium name="DOE Joint Genome Institute"/>
            <person name="Kuo A."/>
            <person name="Kohler A."/>
            <person name="Nagy L.G."/>
            <person name="Floudas D."/>
            <person name="Copeland A."/>
            <person name="Barry K.W."/>
            <person name="Cichocki N."/>
            <person name="Veneault-Fourrey C."/>
            <person name="LaButti K."/>
            <person name="Lindquist E.A."/>
            <person name="Lipzen A."/>
            <person name="Lundell T."/>
            <person name="Morin E."/>
            <person name="Murat C."/>
            <person name="Sun H."/>
            <person name="Tunlid A."/>
            <person name="Henrissat B."/>
            <person name="Grigoriev I.V."/>
            <person name="Hibbett D.S."/>
            <person name="Martin F."/>
            <person name="Nordberg H.P."/>
            <person name="Cantor M.N."/>
            <person name="Hua S.X."/>
        </authorList>
    </citation>
    <scope>NUCLEOTIDE SEQUENCE [LARGE SCALE GENOMIC DNA]</scope>
    <source>
        <strain evidence="14 15">LaAM-08-1</strain>
    </source>
</reference>
<dbReference type="Pfam" id="PF00271">
    <property type="entry name" value="Helicase_C"/>
    <property type="match status" value="1"/>
</dbReference>
<evidence type="ECO:0000256" key="4">
    <source>
        <dbReference type="ARBA" id="ARBA00022741"/>
    </source>
</evidence>
<dbReference type="Gene3D" id="1.10.150.320">
    <property type="entry name" value="Photosystem II 12 kDa extrinsic protein"/>
    <property type="match status" value="1"/>
</dbReference>
<evidence type="ECO:0000256" key="1">
    <source>
        <dbReference type="ARBA" id="ARBA00004123"/>
    </source>
</evidence>
<dbReference type="AlphaFoldDB" id="A0A0C9Y576"/>
<keyword evidence="4" id="KW-0547">Nucleotide-binding</keyword>
<evidence type="ECO:0000256" key="9">
    <source>
        <dbReference type="ARBA" id="ARBA00023125"/>
    </source>
</evidence>
<dbReference type="EC" id="3.6.4.12" evidence="3"/>
<evidence type="ECO:0000256" key="3">
    <source>
        <dbReference type="ARBA" id="ARBA00012551"/>
    </source>
</evidence>
<feature type="region of interest" description="Disordered" evidence="11">
    <location>
        <begin position="130"/>
        <end position="244"/>
    </location>
</feature>
<dbReference type="Gene3D" id="3.40.50.10810">
    <property type="entry name" value="Tandem AAA-ATPase domain"/>
    <property type="match status" value="1"/>
</dbReference>
<dbReference type="GO" id="GO:0005524">
    <property type="term" value="F:ATP binding"/>
    <property type="evidence" value="ECO:0007669"/>
    <property type="project" value="UniProtKB-KW"/>
</dbReference>
<feature type="compositionally biased region" description="Basic and acidic residues" evidence="11">
    <location>
        <begin position="396"/>
        <end position="405"/>
    </location>
</feature>
<dbReference type="Gene3D" id="3.40.50.300">
    <property type="entry name" value="P-loop containing nucleotide triphosphate hydrolases"/>
    <property type="match status" value="2"/>
</dbReference>
<dbReference type="SUPFAM" id="SSF81585">
    <property type="entry name" value="PsbU/PolX domain-like"/>
    <property type="match status" value="1"/>
</dbReference>
<evidence type="ECO:0000256" key="11">
    <source>
        <dbReference type="SAM" id="MobiDB-lite"/>
    </source>
</evidence>
<feature type="compositionally biased region" description="Polar residues" evidence="11">
    <location>
        <begin position="840"/>
        <end position="849"/>
    </location>
</feature>
<dbReference type="HOGENOM" id="CLU_000315_16_1_1"/>
<evidence type="ECO:0000256" key="8">
    <source>
        <dbReference type="ARBA" id="ARBA00022853"/>
    </source>
</evidence>
<dbReference type="Proteomes" id="UP000054477">
    <property type="component" value="Unassembled WGS sequence"/>
</dbReference>
<feature type="compositionally biased region" description="Basic residues" evidence="11">
    <location>
        <begin position="851"/>
        <end position="861"/>
    </location>
</feature>
<gene>
    <name evidence="14" type="ORF">K443DRAFT_671575</name>
</gene>
<dbReference type="PROSITE" id="PS51192">
    <property type="entry name" value="HELICASE_ATP_BIND_1"/>
    <property type="match status" value="1"/>
</dbReference>
<keyword evidence="15" id="KW-1185">Reference proteome</keyword>
<dbReference type="GO" id="GO:0140658">
    <property type="term" value="F:ATP-dependent chromatin remodeler activity"/>
    <property type="evidence" value="ECO:0007669"/>
    <property type="project" value="UniProtKB-ARBA"/>
</dbReference>
<organism evidence="14 15">
    <name type="scientific">Laccaria amethystina LaAM-08-1</name>
    <dbReference type="NCBI Taxonomy" id="1095629"/>
    <lineage>
        <taxon>Eukaryota</taxon>
        <taxon>Fungi</taxon>
        <taxon>Dikarya</taxon>
        <taxon>Basidiomycota</taxon>
        <taxon>Agaricomycotina</taxon>
        <taxon>Agaricomycetes</taxon>
        <taxon>Agaricomycetidae</taxon>
        <taxon>Agaricales</taxon>
        <taxon>Agaricineae</taxon>
        <taxon>Hydnangiaceae</taxon>
        <taxon>Laccaria</taxon>
    </lineage>
</organism>
<dbReference type="GO" id="GO:0003678">
    <property type="term" value="F:DNA helicase activity"/>
    <property type="evidence" value="ECO:0007669"/>
    <property type="project" value="UniProtKB-EC"/>
</dbReference>
<evidence type="ECO:0000313" key="14">
    <source>
        <dbReference type="EMBL" id="KIK09079.1"/>
    </source>
</evidence>
<comment type="subcellular location">
    <subcellularLocation>
        <location evidence="1">Nucleus</location>
    </subcellularLocation>
</comment>
<keyword evidence="5" id="KW-0378">Hydrolase</keyword>
<dbReference type="SUPFAM" id="SSF52540">
    <property type="entry name" value="P-loop containing nucleoside triphosphate hydrolases"/>
    <property type="match status" value="2"/>
</dbReference>
<dbReference type="Pfam" id="PF00176">
    <property type="entry name" value="SNF2-rel_dom"/>
    <property type="match status" value="1"/>
</dbReference>
<dbReference type="SMART" id="SM00490">
    <property type="entry name" value="HELICc"/>
    <property type="match status" value="1"/>
</dbReference>
<feature type="compositionally biased region" description="Low complexity" evidence="11">
    <location>
        <begin position="199"/>
        <end position="218"/>
    </location>
</feature>
<feature type="region of interest" description="Disordered" evidence="11">
    <location>
        <begin position="21"/>
        <end position="95"/>
    </location>
</feature>
<evidence type="ECO:0000313" key="15">
    <source>
        <dbReference type="Proteomes" id="UP000054477"/>
    </source>
</evidence>
<dbReference type="InterPro" id="IPR000330">
    <property type="entry name" value="SNF2_N"/>
</dbReference>
<dbReference type="FunFam" id="3.40.50.10810:FF:000014">
    <property type="entry name" value="SWI/SNF-related matrix-associated actin-dependent regulator of chromatin subfamily A containing DEAD/H box 1"/>
    <property type="match status" value="1"/>
</dbReference>
<keyword evidence="8" id="KW-0156">Chromatin regulator</keyword>
<dbReference type="GO" id="GO:0016787">
    <property type="term" value="F:hydrolase activity"/>
    <property type="evidence" value="ECO:0007669"/>
    <property type="project" value="UniProtKB-KW"/>
</dbReference>
<keyword evidence="7" id="KW-0067">ATP-binding</keyword>
<feature type="compositionally biased region" description="Acidic residues" evidence="11">
    <location>
        <begin position="382"/>
        <end position="395"/>
    </location>
</feature>
<name>A0A0C9Y576_9AGAR</name>
<protein>
    <recommendedName>
        <fullName evidence="3">DNA helicase</fullName>
        <ecNumber evidence="3">3.6.4.12</ecNumber>
    </recommendedName>
</protein>
<evidence type="ECO:0000259" key="12">
    <source>
        <dbReference type="PROSITE" id="PS51192"/>
    </source>
</evidence>
<feature type="compositionally biased region" description="Low complexity" evidence="11">
    <location>
        <begin position="31"/>
        <end position="43"/>
    </location>
</feature>
<evidence type="ECO:0000259" key="13">
    <source>
        <dbReference type="PROSITE" id="PS51194"/>
    </source>
</evidence>
<feature type="domain" description="Helicase ATP-binding" evidence="12">
    <location>
        <begin position="570"/>
        <end position="745"/>
    </location>
</feature>
<feature type="compositionally biased region" description="Polar residues" evidence="11">
    <location>
        <begin position="65"/>
        <end position="82"/>
    </location>
</feature>
<keyword evidence="6" id="KW-0347">Helicase</keyword>
<dbReference type="InterPro" id="IPR049730">
    <property type="entry name" value="SNF2/RAD54-like_C"/>
</dbReference>
<dbReference type="GO" id="GO:0005634">
    <property type="term" value="C:nucleus"/>
    <property type="evidence" value="ECO:0007669"/>
    <property type="project" value="UniProtKB-SubCell"/>
</dbReference>
<dbReference type="InterPro" id="IPR001650">
    <property type="entry name" value="Helicase_C-like"/>
</dbReference>
<dbReference type="STRING" id="1095629.A0A0C9Y576"/>
<reference evidence="15" key="2">
    <citation type="submission" date="2015-01" db="EMBL/GenBank/DDBJ databases">
        <title>Evolutionary Origins and Diversification of the Mycorrhizal Mutualists.</title>
        <authorList>
            <consortium name="DOE Joint Genome Institute"/>
            <consortium name="Mycorrhizal Genomics Consortium"/>
            <person name="Kohler A."/>
            <person name="Kuo A."/>
            <person name="Nagy L.G."/>
            <person name="Floudas D."/>
            <person name="Copeland A."/>
            <person name="Barry K.W."/>
            <person name="Cichocki N."/>
            <person name="Veneault-Fourrey C."/>
            <person name="LaButti K."/>
            <person name="Lindquist E.A."/>
            <person name="Lipzen A."/>
            <person name="Lundell T."/>
            <person name="Morin E."/>
            <person name="Murat C."/>
            <person name="Riley R."/>
            <person name="Ohm R."/>
            <person name="Sun H."/>
            <person name="Tunlid A."/>
            <person name="Henrissat B."/>
            <person name="Grigoriev I.V."/>
            <person name="Hibbett D.S."/>
            <person name="Martin F."/>
        </authorList>
    </citation>
    <scope>NUCLEOTIDE SEQUENCE [LARGE SCALE GENOMIC DNA]</scope>
    <source>
        <strain evidence="15">LaAM-08-1</strain>
    </source>
</reference>
<feature type="region of interest" description="Disordered" evidence="11">
    <location>
        <begin position="829"/>
        <end position="864"/>
    </location>
</feature>
<keyword evidence="10" id="KW-0539">Nucleus</keyword>
<dbReference type="OrthoDB" id="5857104at2759"/>
<sequence length="1149" mass="128068">MLPGMEEHQAKRLLALEHLRFSKNRRANNQTASSSSTTLSDASVQPSYPTPPSQSRDATVPSKFFPSTPSQGIILVPNSSPLQHEEPPRPYRPYGHVQHHDVAAISTQPYLTGWSQPLAAFTSDPLNAPTGFTSSKGTPHASLRRQWNGDDSFGSHIQEEGPPRKRPNLGPSQDALSTTDSPPSPEIRRAGQKRRPVNSSMDISSLSSDDSLPGPGDMLASSSKSRIVRGRASPSPKPPPVDPEAERRFNMFKISMPGHSPVRVEAAWRQAGEDVIKAGALLSDPNWRPTPAASPVTEKEVVGRVKELDEANKAQRASVKEKGKKSMIYANRSNLETHIQSSSTPTTSKTVLDLTMSPTSPLTPIVRVPRRKRVKKLVIDSETEAEFADSDEDDERESKRGRTDATPYEEIRAFEYFNTAEKAALQELTGCTPDQAEAIVELRPFESIDDLNTKLGQGKKKAGPGGLSPKLFEDCKSILKGYGSVDAILEDCERIGAGLRAAIATWTTSGKGKDKADSLENGETDGALSLVSLAKLKQQKTKDYLTSQPSLLPDDVQLKEYQLLGVNWLNLLYRRKLSCILADEMGLGKTIQVISFLASLKEQGNEGPYLIVVPSSTLENWCREFARFAPSISVQTYYAGKEERSMLRQTLSDTQRCNSKTGVGWEVLITTYNLAQGDDRDRKFFRKIDWNCCIYDEGHVLKNFQSQRYQSLLKFGSNWRLLLTGTPLQNNLQELVSLMNFILPEQFAAALVDLRAIFKVKGDSMVSLLSQERISRAKKMMTPFVLRRRKDQVLKDLPNKTERIEWCDMTEHQRSIYTDALQRSRKTLLDAPTPAETGTPEDTSATNGRGKTVKKKSKASARPKDKVYLENSSNVLMDLRKAASHPMLFRRRFTDDVLTGITRQLLKEPDFKKRGALFDLVKEDMSVMTDAELQIFCGSYKSTRKYLQDENCYLDAGKVQTLLKLLSTYDREGRKVLIFSQFTQILDILQAVLNNNKIKYLILTGSTPVDIRQTLVDEFTEDETIPVFLLSTKAGGMGINLTAASVVVMFDQDFNPHNDRQAQDRAYRIGQKRDVDVVKLISRGTIEEDMLKLGETKLALDEAVAGDNSEDKDDSAPEQAMKTSLMNVLRRQFEKRQEDGGNRTAVGGT</sequence>
<keyword evidence="9" id="KW-0238">DNA-binding</keyword>
<feature type="domain" description="Helicase C-terminal" evidence="13">
    <location>
        <begin position="961"/>
        <end position="1115"/>
    </location>
</feature>
<feature type="region of interest" description="Disordered" evidence="11">
    <location>
        <begin position="382"/>
        <end position="405"/>
    </location>
</feature>
<evidence type="ECO:0000256" key="2">
    <source>
        <dbReference type="ARBA" id="ARBA00007025"/>
    </source>
</evidence>
<comment type="similarity">
    <text evidence="2">Belongs to the SNF2/RAD54 helicase family.</text>
</comment>
<dbReference type="GO" id="GO:0005694">
    <property type="term" value="C:chromosome"/>
    <property type="evidence" value="ECO:0007669"/>
    <property type="project" value="UniProtKB-ARBA"/>
</dbReference>
<feature type="region of interest" description="Disordered" evidence="11">
    <location>
        <begin position="1104"/>
        <end position="1124"/>
    </location>
</feature>
<dbReference type="GO" id="GO:0003677">
    <property type="term" value="F:DNA binding"/>
    <property type="evidence" value="ECO:0007669"/>
    <property type="project" value="UniProtKB-KW"/>
</dbReference>
<dbReference type="CDD" id="cd18793">
    <property type="entry name" value="SF2_C_SNF"/>
    <property type="match status" value="1"/>
</dbReference>
<dbReference type="InterPro" id="IPR014001">
    <property type="entry name" value="Helicase_ATP-bd"/>
</dbReference>
<dbReference type="InterPro" id="IPR038718">
    <property type="entry name" value="SNF2-like_sf"/>
</dbReference>
<proteinExistence type="inferred from homology"/>
<dbReference type="EMBL" id="KN838539">
    <property type="protein sequence ID" value="KIK09079.1"/>
    <property type="molecule type" value="Genomic_DNA"/>
</dbReference>
<dbReference type="PANTHER" id="PTHR10799">
    <property type="entry name" value="SNF2/RAD54 HELICASE FAMILY"/>
    <property type="match status" value="1"/>
</dbReference>
<accession>A0A0C9Y576</accession>
<dbReference type="SMART" id="SM00487">
    <property type="entry name" value="DEXDc"/>
    <property type="match status" value="1"/>
</dbReference>
<dbReference type="PROSITE" id="PS51194">
    <property type="entry name" value="HELICASE_CTER"/>
    <property type="match status" value="1"/>
</dbReference>
<dbReference type="InterPro" id="IPR027417">
    <property type="entry name" value="P-loop_NTPase"/>
</dbReference>